<dbReference type="Proteomes" id="UP000069205">
    <property type="component" value="Chromosome"/>
</dbReference>
<dbReference type="Gene3D" id="3.30.70.330">
    <property type="match status" value="1"/>
</dbReference>
<evidence type="ECO:0000313" key="5">
    <source>
        <dbReference type="Proteomes" id="UP000069205"/>
    </source>
</evidence>
<sequence length="106" mass="11164">MSRVFVDGLPATVRPQDLVALLAPFGAVERVDLRDNATAVRYAFVDMTPDRAAGEAERTLNRSRFQGRTISVLKVEGGSAGGSEPVGGPPDGDGTRRTTGSSCLPF</sequence>
<dbReference type="STRING" id="42253.NITMOv2_3975"/>
<name>A0A0K2GHL5_NITMO</name>
<dbReference type="RefSeq" id="WP_053381231.1">
    <property type="nucleotide sequence ID" value="NZ_CP011801.1"/>
</dbReference>
<dbReference type="InterPro" id="IPR035979">
    <property type="entry name" value="RBD_domain_sf"/>
</dbReference>
<evidence type="ECO:0000259" key="3">
    <source>
        <dbReference type="PROSITE" id="PS50102"/>
    </source>
</evidence>
<keyword evidence="1" id="KW-0694">RNA-binding</keyword>
<evidence type="ECO:0000256" key="2">
    <source>
        <dbReference type="SAM" id="MobiDB-lite"/>
    </source>
</evidence>
<gene>
    <name evidence="4" type="ORF">NITMOv2_3975</name>
</gene>
<organism evidence="4 5">
    <name type="scientific">Nitrospira moscoviensis</name>
    <dbReference type="NCBI Taxonomy" id="42253"/>
    <lineage>
        <taxon>Bacteria</taxon>
        <taxon>Pseudomonadati</taxon>
        <taxon>Nitrospirota</taxon>
        <taxon>Nitrospiria</taxon>
        <taxon>Nitrospirales</taxon>
        <taxon>Nitrospiraceae</taxon>
        <taxon>Nitrospira</taxon>
    </lineage>
</organism>
<keyword evidence="5" id="KW-1185">Reference proteome</keyword>
<proteinExistence type="predicted"/>
<dbReference type="InterPro" id="IPR012677">
    <property type="entry name" value="Nucleotide-bd_a/b_plait_sf"/>
</dbReference>
<protein>
    <recommendedName>
        <fullName evidence="3">RRM domain-containing protein</fullName>
    </recommendedName>
</protein>
<reference evidence="4 5" key="1">
    <citation type="journal article" date="2015" name="Proc. Natl. Acad. Sci. U.S.A.">
        <title>Expanded metabolic versatility of ubiquitous nitrite-oxidizing bacteria from the genus Nitrospira.</title>
        <authorList>
            <person name="Koch H."/>
            <person name="Lucker S."/>
            <person name="Albertsen M."/>
            <person name="Kitzinger K."/>
            <person name="Herbold C."/>
            <person name="Spieck E."/>
            <person name="Nielsen P.H."/>
            <person name="Wagner M."/>
            <person name="Daims H."/>
        </authorList>
    </citation>
    <scope>NUCLEOTIDE SEQUENCE [LARGE SCALE GENOMIC DNA]</scope>
    <source>
        <strain evidence="4 5">NSP M-1</strain>
    </source>
</reference>
<feature type="compositionally biased region" description="Gly residues" evidence="2">
    <location>
        <begin position="78"/>
        <end position="91"/>
    </location>
</feature>
<dbReference type="AlphaFoldDB" id="A0A0K2GHL5"/>
<dbReference type="GO" id="GO:0003729">
    <property type="term" value="F:mRNA binding"/>
    <property type="evidence" value="ECO:0007669"/>
    <property type="project" value="TreeGrafter"/>
</dbReference>
<feature type="compositionally biased region" description="Polar residues" evidence="2">
    <location>
        <begin position="97"/>
        <end position="106"/>
    </location>
</feature>
<dbReference type="InterPro" id="IPR050502">
    <property type="entry name" value="Euk_RNA-bind_prot"/>
</dbReference>
<dbReference type="CDD" id="cd00590">
    <property type="entry name" value="RRM_SF"/>
    <property type="match status" value="1"/>
</dbReference>
<dbReference type="SUPFAM" id="SSF54928">
    <property type="entry name" value="RNA-binding domain, RBD"/>
    <property type="match status" value="1"/>
</dbReference>
<dbReference type="PROSITE" id="PS50102">
    <property type="entry name" value="RRM"/>
    <property type="match status" value="1"/>
</dbReference>
<feature type="region of interest" description="Disordered" evidence="2">
    <location>
        <begin position="74"/>
        <end position="106"/>
    </location>
</feature>
<dbReference type="PANTHER" id="PTHR48025:SF1">
    <property type="entry name" value="RRM DOMAIN-CONTAINING PROTEIN"/>
    <property type="match status" value="1"/>
</dbReference>
<dbReference type="InterPro" id="IPR000504">
    <property type="entry name" value="RRM_dom"/>
</dbReference>
<dbReference type="PATRIC" id="fig|42253.5.peg.3918"/>
<evidence type="ECO:0000313" key="4">
    <source>
        <dbReference type="EMBL" id="ALA60359.1"/>
    </source>
</evidence>
<dbReference type="SMART" id="SM00360">
    <property type="entry name" value="RRM"/>
    <property type="match status" value="1"/>
</dbReference>
<dbReference type="KEGG" id="nmv:NITMOv2_3975"/>
<dbReference type="PANTHER" id="PTHR48025">
    <property type="entry name" value="OS02G0815200 PROTEIN"/>
    <property type="match status" value="1"/>
</dbReference>
<accession>A0A0K2GHL5</accession>
<dbReference type="Pfam" id="PF00076">
    <property type="entry name" value="RRM_1"/>
    <property type="match status" value="1"/>
</dbReference>
<evidence type="ECO:0000256" key="1">
    <source>
        <dbReference type="ARBA" id="ARBA00022884"/>
    </source>
</evidence>
<dbReference type="EMBL" id="CP011801">
    <property type="protein sequence ID" value="ALA60359.1"/>
    <property type="molecule type" value="Genomic_DNA"/>
</dbReference>
<feature type="domain" description="RRM" evidence="3">
    <location>
        <begin position="2"/>
        <end position="77"/>
    </location>
</feature>